<comment type="subcellular location">
    <subcellularLocation>
        <location evidence="1">Cell outer membrane</location>
    </subcellularLocation>
</comment>
<evidence type="ECO:0000256" key="8">
    <source>
        <dbReference type="SAM" id="MobiDB-lite"/>
    </source>
</evidence>
<accession>A0ABV1SGI4</accession>
<evidence type="ECO:0000256" key="1">
    <source>
        <dbReference type="ARBA" id="ARBA00004442"/>
    </source>
</evidence>
<feature type="compositionally biased region" description="Low complexity" evidence="8">
    <location>
        <begin position="224"/>
        <end position="234"/>
    </location>
</feature>
<gene>
    <name evidence="10" type="ORF">VSX56_09530</name>
</gene>
<evidence type="ECO:0000256" key="5">
    <source>
        <dbReference type="ARBA" id="ARBA00022692"/>
    </source>
</evidence>
<evidence type="ECO:0000313" key="10">
    <source>
        <dbReference type="EMBL" id="MER5172016.1"/>
    </source>
</evidence>
<comment type="similarity">
    <text evidence="2">Belongs to the outer membrane factor (OMF) (TC 1.B.17) family.</text>
</comment>
<dbReference type="InterPro" id="IPR051906">
    <property type="entry name" value="TolC-like"/>
</dbReference>
<evidence type="ECO:0000256" key="9">
    <source>
        <dbReference type="SAM" id="SignalP"/>
    </source>
</evidence>
<proteinExistence type="inferred from homology"/>
<dbReference type="RefSeq" id="WP_350936656.1">
    <property type="nucleotide sequence ID" value="NZ_JAYWLC010000006.1"/>
</dbReference>
<evidence type="ECO:0000256" key="4">
    <source>
        <dbReference type="ARBA" id="ARBA00022452"/>
    </source>
</evidence>
<evidence type="ECO:0000256" key="2">
    <source>
        <dbReference type="ARBA" id="ARBA00007613"/>
    </source>
</evidence>
<feature type="signal peptide" evidence="9">
    <location>
        <begin position="1"/>
        <end position="22"/>
    </location>
</feature>
<evidence type="ECO:0000256" key="3">
    <source>
        <dbReference type="ARBA" id="ARBA00022448"/>
    </source>
</evidence>
<dbReference type="InterPro" id="IPR003423">
    <property type="entry name" value="OMP_efflux"/>
</dbReference>
<reference evidence="10 11" key="2">
    <citation type="submission" date="2024-06" db="EMBL/GenBank/DDBJ databases">
        <title>Thioclava kandeliae sp. nov. from a rhizosphere soil sample of Kandelia candel in a mangrove.</title>
        <authorList>
            <person name="Mu T."/>
        </authorList>
    </citation>
    <scope>NUCLEOTIDE SEQUENCE [LARGE SCALE GENOMIC DNA]</scope>
    <source>
        <strain evidence="10 11">CPCC 100088</strain>
    </source>
</reference>
<keyword evidence="4" id="KW-1134">Transmembrane beta strand</keyword>
<dbReference type="Gene3D" id="1.20.1600.10">
    <property type="entry name" value="Outer membrane efflux proteins (OEP)"/>
    <property type="match status" value="1"/>
</dbReference>
<evidence type="ECO:0000256" key="7">
    <source>
        <dbReference type="ARBA" id="ARBA00023237"/>
    </source>
</evidence>
<comment type="caution">
    <text evidence="10">The sequence shown here is derived from an EMBL/GenBank/DDBJ whole genome shotgun (WGS) entry which is preliminary data.</text>
</comment>
<name>A0ABV1SGI4_9RHOB</name>
<keyword evidence="5" id="KW-0812">Transmembrane</keyword>
<evidence type="ECO:0000256" key="6">
    <source>
        <dbReference type="ARBA" id="ARBA00023136"/>
    </source>
</evidence>
<feature type="compositionally biased region" description="Polar residues" evidence="8">
    <location>
        <begin position="242"/>
        <end position="252"/>
    </location>
</feature>
<dbReference type="Proteomes" id="UP001438953">
    <property type="component" value="Unassembled WGS sequence"/>
</dbReference>
<evidence type="ECO:0000313" key="11">
    <source>
        <dbReference type="Proteomes" id="UP001438953"/>
    </source>
</evidence>
<keyword evidence="9" id="KW-0732">Signal</keyword>
<dbReference type="SUPFAM" id="SSF56954">
    <property type="entry name" value="Outer membrane efflux proteins (OEP)"/>
    <property type="match status" value="1"/>
</dbReference>
<dbReference type="InterPro" id="IPR010130">
    <property type="entry name" value="T1SS_OMP_TolC"/>
</dbReference>
<keyword evidence="11" id="KW-1185">Reference proteome</keyword>
<sequence length="461" mass="49160">MFKSLVLAAGTVGFMAIGSAMASAETLADAMISAYKNSNLLEQNRATLRAADENVAQAVAALRPVVQWTADYGWSKSEGVSSSTGREVTTEGSSASTALSASITLFDFGRNRLTVSSQKEAVLATRETLRSIEQQVLLATVQAYSDVKSAQEQVSINQNSVRVLQEELNATNDRFDVGEVTRTDVSLAEAQLASAKASLVSAQGSLVTAREDYKAATGHYPGQLAPLPKAPNLPKSRDEAASTAQRNHPSIKSLQHSVTISEIAIQSAKANKLPEVTGSLSLSNDEGGYVGQSASIGLSQTLYSGGALDSAYRQAVANRDSARAELRQEAVDVAQAVLSSYSSIDVYRAQIRSYDEQIRAANVAYDGVKEEATLGARTTLDVLDAEQDLLDARASRITAEADLQVAYYQLLSNMGLLTVENLKLGIPTYDPAAYYNVVHNAPLTSIRGEKLDRVLKAIGQK</sequence>
<dbReference type="PANTHER" id="PTHR30026">
    <property type="entry name" value="OUTER MEMBRANE PROTEIN TOLC"/>
    <property type="match status" value="1"/>
</dbReference>
<dbReference type="NCBIfam" id="TIGR01844">
    <property type="entry name" value="type_I_sec_TolC"/>
    <property type="match status" value="1"/>
</dbReference>
<reference evidence="10 11" key="1">
    <citation type="submission" date="2024-01" db="EMBL/GenBank/DDBJ databases">
        <authorList>
            <person name="Deng Y."/>
            <person name="Su J."/>
        </authorList>
    </citation>
    <scope>NUCLEOTIDE SEQUENCE [LARGE SCALE GENOMIC DNA]</scope>
    <source>
        <strain evidence="10 11">CPCC 100088</strain>
    </source>
</reference>
<dbReference type="Pfam" id="PF02321">
    <property type="entry name" value="OEP"/>
    <property type="match status" value="2"/>
</dbReference>
<keyword evidence="3" id="KW-0813">Transport</keyword>
<feature type="region of interest" description="Disordered" evidence="8">
    <location>
        <begin position="218"/>
        <end position="252"/>
    </location>
</feature>
<protein>
    <submittedName>
        <fullName evidence="10">TolC family outer membrane protein</fullName>
    </submittedName>
</protein>
<feature type="chain" id="PRO_5046986388" evidence="9">
    <location>
        <begin position="23"/>
        <end position="461"/>
    </location>
</feature>
<dbReference type="PANTHER" id="PTHR30026:SF22">
    <property type="entry name" value="OUTER MEMBRANE EFFLUX PROTEIN"/>
    <property type="match status" value="1"/>
</dbReference>
<dbReference type="EMBL" id="JAYWLC010000006">
    <property type="protein sequence ID" value="MER5172016.1"/>
    <property type="molecule type" value="Genomic_DNA"/>
</dbReference>
<keyword evidence="7" id="KW-0998">Cell outer membrane</keyword>
<organism evidence="10 11">
    <name type="scientific">Thioclava kandeliae</name>
    <dbReference type="NCBI Taxonomy" id="3070818"/>
    <lineage>
        <taxon>Bacteria</taxon>
        <taxon>Pseudomonadati</taxon>
        <taxon>Pseudomonadota</taxon>
        <taxon>Alphaproteobacteria</taxon>
        <taxon>Rhodobacterales</taxon>
        <taxon>Paracoccaceae</taxon>
        <taxon>Thioclava</taxon>
    </lineage>
</organism>
<keyword evidence="6" id="KW-0472">Membrane</keyword>